<dbReference type="Proteomes" id="UP000001568">
    <property type="component" value="Chromosome 19"/>
</dbReference>
<dbReference type="RefSeq" id="XP_001422420.1">
    <property type="nucleotide sequence ID" value="XM_001422383.1"/>
</dbReference>
<keyword evidence="6" id="KW-1185">Reference proteome</keyword>
<keyword evidence="3" id="KW-0472">Membrane</keyword>
<dbReference type="EMBL" id="CP000599">
    <property type="protein sequence ID" value="ABP00737.1"/>
    <property type="molecule type" value="Genomic_DNA"/>
</dbReference>
<proteinExistence type="predicted"/>
<feature type="non-terminal residue" evidence="5">
    <location>
        <position position="1"/>
    </location>
</feature>
<accession>A4SAE2</accession>
<dbReference type="Pfam" id="PF02037">
    <property type="entry name" value="SAP"/>
    <property type="match status" value="1"/>
</dbReference>
<feature type="compositionally biased region" description="Basic and acidic residues" evidence="2">
    <location>
        <begin position="755"/>
        <end position="768"/>
    </location>
</feature>
<dbReference type="SMART" id="SM00513">
    <property type="entry name" value="SAP"/>
    <property type="match status" value="1"/>
</dbReference>
<sequence>LEDLKKYKDGEFDAEANSSWEEYERTRERALRQGVAYSAVTGIAVTAVLSTVSIDAVLSSLESNPPLAALEQLVGFVVTAYYGTVYRRLLTTTEGRQALRLDFAEAFSQISGAPELAAKLAASSDELDAAVCKTIADMEEQTPRNKIPASVLAAIDVYYKARDTEKAAMKNAVFLREQEEIRAVQAREAKAKAAELDRLKRKREQEETRERQQREREAKAKALVEKREREQRERDLKAQASQREREAKAKAAQEERERQQREAKAKAKAAQEERAAKAKAAQEERAAKAKAAQEERAAKAKAAQEERAAKAKAAQEEREAKAKAAQEEREREQAKIEAQATETKEEPTQPESSPEIPSIETSVGMPVAAWIENINVFMSKRTTSETDVDEALQSLETAKAELGKQMAVEFSLTQKLEAEQLKVKEMEEELQVLVAKSMTSASQSDEKARNLGERVRNLEDELKASNARNDELSEECREVTSRLEKVQLEYTYQRTQVERKTDARVSELEGVSGMTVDEVAKLKDRVRSEEIAKDEAIARVKQLKAKVSELERAVSELRTANKALERDDMRAGALEGRVKALMTENAELKTQVSDLTRMLREAERAAEIVERDAAFELRKVTLAADQRRRELEHQYANEERRIKNLEADAKKAIENSARLEKQFATLLDEDKTARELYDAKREAEVAMEDAATARAALAKVEAKLETRSANEQSYATLKMSRALDAASAETKQAQAQLQEMRDSVAQMERSLNESSRAEKEQMKSEIERLRAEKESALETLKSAEARAESQALELRQALARVQEEKAAAQSRLDGEQNARLSDMAKLQETVARLTEEKSAFERELANAVDSTALDASRAECETLRGQLQAKTDELNKAEKAASESARTYASEISSLKSASSAEKDAINAAAANEALRRQGEIDRLVEERNDVRNALAELEAKAAENAVASEKERERIAEALRVSEAKLATAVDSSEARIAEIRAKYDELVAEKSEVDRAYAESKKSIDDAMSQSEQNVAAARTAVAQVEERFTALEVEIKRLRAEKSRVDARLVEETSKSDGLVSDIERLVEEGSARELSAASAAEAFESLKGQLTDAERRASEANARFEALKAKTASLVEASELEAARDDARRAENAWREKLRIAELEQEELRDEIERTRAEASEATRLRSMSDELERKLAEADDRASELARELRSEQEAAAAALAAIAAERDELTRNLTEARAKVEASSSALNDDVERELRADLARMEARLAAAEDDADVARERAQEEFAVEAQTIAERAASDLAEAESRFATQLEELEAKLSSATLAIKEAEAKTEALAKRAAKAETAAERASGAQVPAPSTPTPVIVSTETSSPGVDAASEERPAIVFEPSSLTALSKMKRDELIAECAARGLDATGLAAELRSRLRDARLTEKNALTQQQRAQKRKAPQGFYRTVGGVRYDNAALCLADTFMAERGEIDRAGAEKIYESVFDGAGITKIELETLALVLAGGGGRYAYVLSDAAATYLQPRIDARREEIESGLTKSASKQYRVIDGAKYDDKALSIADASVKKSGAVSLAAAERVFDAVLDGAGATAREIATLVYIAESMPPASDDVTAYLTLKINELRAR</sequence>
<protein>
    <recommendedName>
        <fullName evidence="4">SAP domain-containing protein</fullName>
    </recommendedName>
</protein>
<dbReference type="GeneID" id="5006477"/>
<evidence type="ECO:0000256" key="2">
    <source>
        <dbReference type="SAM" id="MobiDB-lite"/>
    </source>
</evidence>
<evidence type="ECO:0000256" key="3">
    <source>
        <dbReference type="SAM" id="Phobius"/>
    </source>
</evidence>
<dbReference type="InterPro" id="IPR003034">
    <property type="entry name" value="SAP_dom"/>
</dbReference>
<organism evidence="5 6">
    <name type="scientific">Ostreococcus lucimarinus (strain CCE9901)</name>
    <dbReference type="NCBI Taxonomy" id="436017"/>
    <lineage>
        <taxon>Eukaryota</taxon>
        <taxon>Viridiplantae</taxon>
        <taxon>Chlorophyta</taxon>
        <taxon>Mamiellophyceae</taxon>
        <taxon>Mamiellales</taxon>
        <taxon>Bathycoccaceae</taxon>
        <taxon>Ostreococcus</taxon>
    </lineage>
</organism>
<evidence type="ECO:0000256" key="1">
    <source>
        <dbReference type="SAM" id="Coils"/>
    </source>
</evidence>
<feature type="region of interest" description="Disordered" evidence="2">
    <location>
        <begin position="739"/>
        <end position="768"/>
    </location>
</feature>
<feature type="compositionally biased region" description="Basic and acidic residues" evidence="2">
    <location>
        <begin position="201"/>
        <end position="335"/>
    </location>
</feature>
<dbReference type="OMA" id="DIASPWD"/>
<gene>
    <name evidence="5" type="ORF">OSTLU_89612</name>
</gene>
<feature type="coiled-coil region" evidence="1">
    <location>
        <begin position="409"/>
        <end position="489"/>
    </location>
</feature>
<feature type="region of interest" description="Disordered" evidence="2">
    <location>
        <begin position="1331"/>
        <end position="1366"/>
    </location>
</feature>
<evidence type="ECO:0000259" key="4">
    <source>
        <dbReference type="SMART" id="SM00513"/>
    </source>
</evidence>
<dbReference type="OrthoDB" id="10677019at2759"/>
<feature type="transmembrane region" description="Helical" evidence="3">
    <location>
        <begin position="35"/>
        <end position="58"/>
    </location>
</feature>
<evidence type="ECO:0000313" key="5">
    <source>
        <dbReference type="EMBL" id="ABP00737.1"/>
    </source>
</evidence>
<name>A4SAE2_OSTLU</name>
<evidence type="ECO:0000313" key="6">
    <source>
        <dbReference type="Proteomes" id="UP000001568"/>
    </source>
</evidence>
<feature type="region of interest" description="Disordered" evidence="2">
    <location>
        <begin position="201"/>
        <end position="361"/>
    </location>
</feature>
<feature type="compositionally biased region" description="Low complexity" evidence="2">
    <location>
        <begin position="349"/>
        <end position="361"/>
    </location>
</feature>
<keyword evidence="1" id="KW-0175">Coiled coil</keyword>
<feature type="domain" description="SAP" evidence="4">
    <location>
        <begin position="1379"/>
        <end position="1413"/>
    </location>
</feature>
<dbReference type="HOGENOM" id="CLU_243787_0_0_1"/>
<keyword evidence="3" id="KW-1133">Transmembrane helix</keyword>
<dbReference type="KEGG" id="olu:OSTLU_89612"/>
<reference evidence="5 6" key="1">
    <citation type="journal article" date="2007" name="Proc. Natl. Acad. Sci. U.S.A.">
        <title>The tiny eukaryote Ostreococcus provides genomic insights into the paradox of plankton speciation.</title>
        <authorList>
            <person name="Palenik B."/>
            <person name="Grimwood J."/>
            <person name="Aerts A."/>
            <person name="Rouze P."/>
            <person name="Salamov A."/>
            <person name="Putnam N."/>
            <person name="Dupont C."/>
            <person name="Jorgensen R."/>
            <person name="Derelle E."/>
            <person name="Rombauts S."/>
            <person name="Zhou K."/>
            <person name="Otillar R."/>
            <person name="Merchant S.S."/>
            <person name="Podell S."/>
            <person name="Gaasterland T."/>
            <person name="Napoli C."/>
            <person name="Gendler K."/>
            <person name="Manuell A."/>
            <person name="Tai V."/>
            <person name="Vallon O."/>
            <person name="Piganeau G."/>
            <person name="Jancek S."/>
            <person name="Heijde M."/>
            <person name="Jabbari K."/>
            <person name="Bowler C."/>
            <person name="Lohr M."/>
            <person name="Robbens S."/>
            <person name="Werner G."/>
            <person name="Dubchak I."/>
            <person name="Pazour G.J."/>
            <person name="Ren Q."/>
            <person name="Paulsen I."/>
            <person name="Delwiche C."/>
            <person name="Schmutz J."/>
            <person name="Rokhsar D."/>
            <person name="Van de Peer Y."/>
            <person name="Moreau H."/>
            <person name="Grigoriev I.V."/>
        </authorList>
    </citation>
    <scope>NUCLEOTIDE SEQUENCE [LARGE SCALE GENOMIC DNA]</scope>
    <source>
        <strain evidence="5 6">CCE9901</strain>
    </source>
</reference>
<keyword evidence="3" id="KW-0812">Transmembrane</keyword>